<dbReference type="Proteomes" id="UP000649617">
    <property type="component" value="Unassembled WGS sequence"/>
</dbReference>
<feature type="region of interest" description="Disordered" evidence="1">
    <location>
        <begin position="1054"/>
        <end position="1077"/>
    </location>
</feature>
<dbReference type="OrthoDB" id="411498at2759"/>
<proteinExistence type="predicted"/>
<evidence type="ECO:0000313" key="3">
    <source>
        <dbReference type="Proteomes" id="UP000649617"/>
    </source>
</evidence>
<comment type="caution">
    <text evidence="2">The sequence shown here is derived from an EMBL/GenBank/DDBJ whole genome shotgun (WGS) entry which is preliminary data.</text>
</comment>
<name>A0A812PMJ9_SYMPI</name>
<feature type="non-terminal residue" evidence="2">
    <location>
        <position position="1484"/>
    </location>
</feature>
<reference evidence="2" key="1">
    <citation type="submission" date="2021-02" db="EMBL/GenBank/DDBJ databases">
        <authorList>
            <person name="Dougan E. K."/>
            <person name="Rhodes N."/>
            <person name="Thang M."/>
            <person name="Chan C."/>
        </authorList>
    </citation>
    <scope>NUCLEOTIDE SEQUENCE</scope>
</reference>
<evidence type="ECO:0000313" key="2">
    <source>
        <dbReference type="EMBL" id="CAE7367877.1"/>
    </source>
</evidence>
<feature type="non-terminal residue" evidence="2">
    <location>
        <position position="1"/>
    </location>
</feature>
<accession>A0A812PMJ9</accession>
<organism evidence="2 3">
    <name type="scientific">Symbiodinium pilosum</name>
    <name type="common">Dinoflagellate</name>
    <dbReference type="NCBI Taxonomy" id="2952"/>
    <lineage>
        <taxon>Eukaryota</taxon>
        <taxon>Sar</taxon>
        <taxon>Alveolata</taxon>
        <taxon>Dinophyceae</taxon>
        <taxon>Suessiales</taxon>
        <taxon>Symbiodiniaceae</taxon>
        <taxon>Symbiodinium</taxon>
    </lineage>
</organism>
<feature type="region of interest" description="Disordered" evidence="1">
    <location>
        <begin position="1092"/>
        <end position="1137"/>
    </location>
</feature>
<sequence length="1484" mass="166321">SDLRQVDAWCKVTRAPPSQRALLLYQNLTGRAWVEAEELSMDALANEDGVEVFRRWVQERYQEVEASKIAEALIHFFKRLRREAGRSIREFNSAFDRTHTRLLEMDCRLPEVAKAWAYLRNLGLSNSEELALLASVGNAYDINKLQRAAVLHEKAILTPRHARKGNFQEGKGGKPKGAFLTEIGEEEVLEAQSQAESETLLEEHERLSFMKLSLRRSQLNLDIVNWLKLEGMPQAPGHWHKDAECPLNQGRAQTQGSEKSATSSSTTGANTGQPSKEADVVRAAYELGYLGTGLVAITDTACSKSVAGYGWLQHYMKVAKEAGVPMQLIDTQDDFRFGASRLFRATYTATILIPLGDHVCLVRAPIVHGEVPLLLSRKALSTLGMFYDVEGHKADFRRIGLYDFPLLTTENGLSAPTIKEVTKDASDIGVFKTIFYPKKLSPVVFNMLSAESLNSDVFMSWWSSTDVSKDFWIETDSSFIRIHIKPRKHFFYPDMWDTPQLDVRDLLLEHIGEVRTTESVACHTLLSIERKHDFWQQVSSEYLARELLRNKDFSFLSAEKSYEMCAVQPKQQGSDRLLEMALDGSASISLGGCARGTFYGNSKKSHENAHVLKYVNAFMKHHGAKGSGSAVALSHNSKPLVHRDQHNEKSSVNHTITFGAFSGGRLWLESPSCAQVHSHGSDFSKSSRKRKGAHRASALLTLGLTVASTYMSEFMPKGSPVDQPVVLEVGDTEMTCRMAEYGDYVIIHVLWVQGNGQVCEGIDRLLAAATRQIQQGGVFVTREHRTERRNQMAADNKLLMKRKMLLKTLPSLLDVVFRVCSRSRGPAPPRPASLPTLLDFNQLVSVDVFSSFDCNRVKHEFISIIDHATTLHLAHWQQGVIERDQLWYQEILRRVVDERSIDETDTHMAVQAVNSAFVAATVFAESGPSESQGGRNPHRRPHGIFRTQLDGKLRRALIQRARVKRGGHSVGELVCFFRVDKAGTKSNTKRGRWKRPGTIIGAEGGNWWVSHAGRCHLVAEEHLRPSTAEEIGDLLSTRLARDDLERLLNLDPADPATFQEHGEDPVVGDADYGGEEMADDEDMDFQFEFAPGDLDVDEPEAPSGSSLPRPSPSNHPPPSKRQRHKGPGVQSANMLKKCHTTRCPEKQYEKEVPWSMIPPEQHAAFREAEKKQYFEHIDHQALSPLTIEESAAVRDRVDLSRILGSRFAYKDKHWSRRTSTHGWEASAGDITGIFGLPDSPRKWWRKLRKDTLELRIDLEGVLHHFVQNPLDPCLFQLVPVDTPQHEPVAYVGVHVDDLLVAGSKGTSQRVRDALSSIFPVDGWETDDFEYIGRHVTVNETGVHVSQQAYAASHLFQVDIAPGQNDMDLASEEQKIDNQSLIGALSWLGSQSRPDLQCSVSLAQQLQKSPTVGDVRFTNQTARRAWDHRDKGGFRLSYEDRENGMMHDTPYDTKERKAKRANSKVTSQYGIMILLVDGSTFASGG</sequence>
<dbReference type="EMBL" id="CAJNIZ010014934">
    <property type="protein sequence ID" value="CAE7367877.1"/>
    <property type="molecule type" value="Genomic_DNA"/>
</dbReference>
<protein>
    <submittedName>
        <fullName evidence="2">GIP protein</fullName>
    </submittedName>
</protein>
<evidence type="ECO:0000256" key="1">
    <source>
        <dbReference type="SAM" id="MobiDB-lite"/>
    </source>
</evidence>
<feature type="compositionally biased region" description="Low complexity" evidence="1">
    <location>
        <begin position="254"/>
        <end position="272"/>
    </location>
</feature>
<keyword evidence="3" id="KW-1185">Reference proteome</keyword>
<gene>
    <name evidence="2" type="primary">GIP</name>
    <name evidence="2" type="ORF">SPIL2461_LOCUS8907</name>
</gene>
<feature type="region of interest" description="Disordered" evidence="1">
    <location>
        <begin position="250"/>
        <end position="276"/>
    </location>
</feature>